<evidence type="ECO:0000313" key="2">
    <source>
        <dbReference type="Proteomes" id="UP000186777"/>
    </source>
</evidence>
<evidence type="ECO:0008006" key="3">
    <source>
        <dbReference type="Google" id="ProtNLM"/>
    </source>
</evidence>
<dbReference type="EMBL" id="MNTG01000002">
    <property type="protein sequence ID" value="OLA39079.1"/>
    <property type="molecule type" value="Genomic_DNA"/>
</dbReference>
<sequence>MIKINVAEIKKRLVGEKTLAYELSPAELEITPEELVIDGTVNLEGTMSNAGDVLLLQAVMTAKVQRTCGRCLKDFTGVARAEVVEKFYPASAEHIENDAFVYDSDVIDITEPLREGLLLAEPMQALCKPDCRGLCPVCGADLNDGDCGCDRSTVDPRLAALKQFIKN</sequence>
<proteinExistence type="predicted"/>
<dbReference type="Pfam" id="PF02620">
    <property type="entry name" value="YceD"/>
    <property type="match status" value="1"/>
</dbReference>
<comment type="caution">
    <text evidence="1">The sequence shown here is derived from an EMBL/GenBank/DDBJ whole genome shotgun (WGS) entry which is preliminary data.</text>
</comment>
<reference evidence="1 2" key="1">
    <citation type="journal article" date="2016" name="Nat. Biotechnol.">
        <title>Measurement of bacterial replication rates in microbial communities.</title>
        <authorList>
            <person name="Brown C.T."/>
            <person name="Olm M.R."/>
            <person name="Thomas B.C."/>
            <person name="Banfield J.F."/>
        </authorList>
    </citation>
    <scope>NUCLEOTIDE SEQUENCE [LARGE SCALE GENOMIC DNA]</scope>
    <source>
        <strain evidence="1">46_33</strain>
    </source>
</reference>
<gene>
    <name evidence="1" type="ORF">BHW43_01750</name>
</gene>
<dbReference type="RefSeq" id="WP_293692625.1">
    <property type="nucleotide sequence ID" value="NZ_CATVZD010000032.1"/>
</dbReference>
<dbReference type="PANTHER" id="PTHR34374">
    <property type="entry name" value="LARGE RIBOSOMAL RNA SUBUNIT ACCUMULATION PROTEIN YCED HOMOLOG 1, CHLOROPLASTIC"/>
    <property type="match status" value="1"/>
</dbReference>
<organism evidence="1 2">
    <name type="scientific">Phascolarctobacterium succinatutens</name>
    <dbReference type="NCBI Taxonomy" id="626940"/>
    <lineage>
        <taxon>Bacteria</taxon>
        <taxon>Bacillati</taxon>
        <taxon>Bacillota</taxon>
        <taxon>Negativicutes</taxon>
        <taxon>Acidaminococcales</taxon>
        <taxon>Acidaminococcaceae</taxon>
        <taxon>Phascolarctobacterium</taxon>
    </lineage>
</organism>
<protein>
    <recommendedName>
        <fullName evidence="3">DUF177 domain-containing protein</fullName>
    </recommendedName>
</protein>
<dbReference type="PANTHER" id="PTHR34374:SF1">
    <property type="entry name" value="LARGE RIBOSOMAL RNA SUBUNIT ACCUMULATION PROTEIN YCED HOMOLOG 1, CHLOROPLASTIC"/>
    <property type="match status" value="1"/>
</dbReference>
<accession>A0A1Q6R9Q2</accession>
<dbReference type="AlphaFoldDB" id="A0A1Q6R9Q2"/>
<evidence type="ECO:0000313" key="1">
    <source>
        <dbReference type="EMBL" id="OLA39079.1"/>
    </source>
</evidence>
<dbReference type="Proteomes" id="UP000186777">
    <property type="component" value="Unassembled WGS sequence"/>
</dbReference>
<dbReference type="STRING" id="626940.BHW43_01750"/>
<name>A0A1Q6R9Q2_9FIRM</name>
<dbReference type="InterPro" id="IPR003772">
    <property type="entry name" value="YceD"/>
</dbReference>